<dbReference type="EMBL" id="WLZY01000005">
    <property type="protein sequence ID" value="NDL58787.1"/>
    <property type="molecule type" value="Genomic_DNA"/>
</dbReference>
<dbReference type="AlphaFoldDB" id="A0A7K3M6X2"/>
<sequence length="200" mass="22118">MSTAFRRTRGGGVTASFHQAEVELLRSLVGQLLELVRDDPENKRENEDWAAALGLADDEPVRPTDPVLLRLFPDGYQDDGEAASDFRRFTERGLREAKSATAATVLASLATAEGADPAARRPRDRSKTRVELGPDETDAWLRTLTDLRLALGTRLGVTEGDEAVWAALPEDDPRRHIHDVYDWLGWLQETLVRTLSSGLG</sequence>
<evidence type="ECO:0000313" key="2">
    <source>
        <dbReference type="Proteomes" id="UP000460435"/>
    </source>
</evidence>
<organism evidence="1 2">
    <name type="scientific">Phytoactinopolyspora mesophila</name>
    <dbReference type="NCBI Taxonomy" id="2650750"/>
    <lineage>
        <taxon>Bacteria</taxon>
        <taxon>Bacillati</taxon>
        <taxon>Actinomycetota</taxon>
        <taxon>Actinomycetes</taxon>
        <taxon>Jiangellales</taxon>
        <taxon>Jiangellaceae</taxon>
        <taxon>Phytoactinopolyspora</taxon>
    </lineage>
</organism>
<keyword evidence="2" id="KW-1185">Reference proteome</keyword>
<reference evidence="1 2" key="1">
    <citation type="submission" date="2019-11" db="EMBL/GenBank/DDBJ databases">
        <authorList>
            <person name="Li X.-J."/>
            <person name="Feng X.-M."/>
        </authorList>
    </citation>
    <scope>NUCLEOTIDE SEQUENCE [LARGE SCALE GENOMIC DNA]</scope>
    <source>
        <strain evidence="1 2">XMNu-373</strain>
    </source>
</reference>
<protein>
    <submittedName>
        <fullName evidence="1">DUF2017 family protein</fullName>
    </submittedName>
</protein>
<accession>A0A7K3M6X2</accession>
<dbReference type="InterPro" id="IPR018561">
    <property type="entry name" value="AosR"/>
</dbReference>
<comment type="caution">
    <text evidence="1">The sequence shown here is derived from an EMBL/GenBank/DDBJ whole genome shotgun (WGS) entry which is preliminary data.</text>
</comment>
<evidence type="ECO:0000313" key="1">
    <source>
        <dbReference type="EMBL" id="NDL58787.1"/>
    </source>
</evidence>
<dbReference type="Proteomes" id="UP000460435">
    <property type="component" value="Unassembled WGS sequence"/>
</dbReference>
<name>A0A7K3M6X2_9ACTN</name>
<proteinExistence type="predicted"/>
<gene>
    <name evidence="1" type="ORF">F7O44_17085</name>
</gene>
<dbReference type="Pfam" id="PF09438">
    <property type="entry name" value="DUF2017"/>
    <property type="match status" value="1"/>
</dbReference>